<keyword evidence="6" id="KW-0539">Nucleus</keyword>
<evidence type="ECO:0000313" key="10">
    <source>
        <dbReference type="EMBL" id="PLW07957.1"/>
    </source>
</evidence>
<gene>
    <name evidence="10" type="ORF">PCANC_24048</name>
    <name evidence="11" type="ORF">PCASD_10944</name>
</gene>
<keyword evidence="5" id="KW-0804">Transcription</keyword>
<evidence type="ECO:0000256" key="6">
    <source>
        <dbReference type="ARBA" id="ARBA00023242"/>
    </source>
</evidence>
<comment type="similarity">
    <text evidence="2">Belongs to the Mediator complex subunit 12 family.</text>
</comment>
<feature type="compositionally biased region" description="Acidic residues" evidence="8">
    <location>
        <begin position="1709"/>
        <end position="1719"/>
    </location>
</feature>
<name>A0A2N5S3X6_9BASI</name>
<dbReference type="PANTHER" id="PTHR46567">
    <property type="entry name" value="MEDIATOR OF RNA POLYMERASE II TRANSCRIPTION SUBUNIT 12"/>
    <property type="match status" value="1"/>
</dbReference>
<evidence type="ECO:0000256" key="8">
    <source>
        <dbReference type="SAM" id="MobiDB-lite"/>
    </source>
</evidence>
<organism evidence="10 12">
    <name type="scientific">Puccinia coronata f. sp. avenae</name>
    <dbReference type="NCBI Taxonomy" id="200324"/>
    <lineage>
        <taxon>Eukaryota</taxon>
        <taxon>Fungi</taxon>
        <taxon>Dikarya</taxon>
        <taxon>Basidiomycota</taxon>
        <taxon>Pucciniomycotina</taxon>
        <taxon>Pucciniomycetes</taxon>
        <taxon>Pucciniales</taxon>
        <taxon>Pucciniaceae</taxon>
        <taxon>Puccinia</taxon>
    </lineage>
</organism>
<feature type="region of interest" description="Disordered" evidence="8">
    <location>
        <begin position="1"/>
        <end position="34"/>
    </location>
</feature>
<dbReference type="GO" id="GO:0003712">
    <property type="term" value="F:transcription coregulator activity"/>
    <property type="evidence" value="ECO:0007669"/>
    <property type="project" value="InterPro"/>
</dbReference>
<protein>
    <recommendedName>
        <fullName evidence="3">Mediator of RNA polymerase II transcription subunit 12</fullName>
    </recommendedName>
    <alternativeName>
        <fullName evidence="7">Mediator complex subunit 12</fullName>
    </alternativeName>
</protein>
<keyword evidence="4" id="KW-0805">Transcription regulation</keyword>
<dbReference type="Proteomes" id="UP000235392">
    <property type="component" value="Unassembled WGS sequence"/>
</dbReference>
<evidence type="ECO:0000313" key="12">
    <source>
        <dbReference type="Proteomes" id="UP000235388"/>
    </source>
</evidence>
<feature type="compositionally biased region" description="Acidic residues" evidence="8">
    <location>
        <begin position="1679"/>
        <end position="1688"/>
    </location>
</feature>
<evidence type="ECO:0000259" key="9">
    <source>
        <dbReference type="SMART" id="SM01281"/>
    </source>
</evidence>
<dbReference type="PANTHER" id="PTHR46567:SF1">
    <property type="entry name" value="MEDIATOR OF RNA POLYMERASE II TRANSCRIPTION SUBUNIT 12"/>
    <property type="match status" value="1"/>
</dbReference>
<dbReference type="OrthoDB" id="20828at2759"/>
<accession>A0A2N5S3X6</accession>
<evidence type="ECO:0000256" key="4">
    <source>
        <dbReference type="ARBA" id="ARBA00023015"/>
    </source>
</evidence>
<feature type="region of interest" description="Disordered" evidence="8">
    <location>
        <begin position="990"/>
        <end position="1012"/>
    </location>
</feature>
<proteinExistence type="inferred from homology"/>
<feature type="region of interest" description="Disordered" evidence="8">
    <location>
        <begin position="1113"/>
        <end position="1137"/>
    </location>
</feature>
<feature type="compositionally biased region" description="Low complexity" evidence="8">
    <location>
        <begin position="1778"/>
        <end position="1797"/>
    </location>
</feature>
<sequence>MAHNLIKPSRLSHAQPPENQNAQPSSDKSPSSLDVYQLQPPRWRLPTQLNRPDLGYPGLHPTHIGQHEDAITKSLVQWGFSAQMLVSTESFSAHQMIYKKITEETAFNVSSSALSALIEARRRYCAMNSYDTKSTIKVPGRVTLNEQKRENWLRELADDSVPLLKLSKNVPHGFKGEKLLEMLVSRKIECSRATWYIRLIGLNEINAQRNKNDLSHIRYTLSFTPEVCQFLQKQLAEVTVPLQMNLSSSTTSLITTSSRLAAMNVRSKPRSSTLSDPETRKHWVAKWTQSCMLLKRLIFESLLDQPSFFKWIIDQMKVANLAQIHFLLDIYHSVFERFNLSSNLVRSFVEACLFQIRFIAKQTATSYLSKLERRLKLAVQSAFTFCPDNFVWPDLWIPNKSLLQEIILADFLGDPDNSSLEQSSAPNQLREILTGDFYAVNWRVTELIGDVGIGTGIVGNIFTRRAQLVEILDSYSDYSDCSKLYYKYFLHPSVAGHISVSFKDKLEVLLSWATTLFRNSDKRVHLVASTLSYVKKDYKKNGDEFQNILVGWLEQIESTEGGDLLVRLFSELSRRNIFSYGAYVQRMVAKGDTECDILGGKASGVQALLSEWMPLASSRSSRERSNSIKRSPGRDFARNGLMAIIADFNSAIASADYGKFTSLLSRRLDARQPTSANRKLVAEILPKALVHLFSELAFVSVSGSPVSRTAHHPELASALLTWGFQLLESCQAYATLFEIMQRIVQIDLSRLEALRSDEGERTDLSLSFQSTFCYLQIICMSALNNKDIMEISGQLTDLVSRLFAIHFHFRRVVGGTSTAVRGFVRCLRNLVLESNDVDPQILEVLDKEYHPIFDEMTNGSMTGETLPSRTKEILQLLQCPSTEQVSLLVHKYWEAYRSDMDWGPALWNSLIAAIKIHSQEEFNELLVKNPDDSVQSPNDNMGEFREVLVQLCEDLDMLYEEGLIGCLIRAGYITYPHPDDEALFTRPAHASESKMTTEEEEGEENEGTSTAGQSLKDLFFHNPRSLCRNIRRLLLELMSSGLISIEVALEEYVIRPLADDVPQQLGSLYGDSSYDVTRVHQTIQVEEALRQVEEIHLLVNEVLCEPRVNRYSPGFSQSPDKESGVMMTPSRSRSDGHLSLMNQDTSDSSHRSKEVEYVIVDYVRTGRLDVERKLWFEQSEEGSAFCSRLLLSLLISMKTISELSFEPEVAENSAAQQPPPFEQLIPKILDAFESLREAVCQGSDLLRRQIPLQAAVFLDPILELVTKNDLGTIFHTKLIHSIDELLPYSQSSELVNHKYPYLESIFKESCIFNHAARTRQFQLHIRLLMSTNPPQMPMTKETLIDVASTLGALVEVMAKRLHLTDSKDAAPFFLDCLPLQVAEALIIKLSLYLGMSICKLLGPNSADSALEVLRIHHICRCITTLTNQLTIRTYQSSDDVASKVVGGCGPLGCNATIESYLSYWQQLKSGLTLLNSRLATSDPTTLSPRRMEYRIMRALLHSTQVVLWSLPGLTQQLGTLKQTIAEIWIEISLRVQGDSALQNQIMDTIGVLLFPTVPDDSCLTATVGILRKRFRWLYLPILNMDDGANLVPSNRLKYLLGCSMRGSSTIFQERPSDGAVKFLEEKPWEELEKMDVSGPGFISIDALKCQTLSHVEQIPEAKPSGSRQPKLKSGKSEGEDVLAEEIEPGGERGSDQPMGGLQHALNEDGGAEEEEEGPETGDRHSFEHELITDGLSTIPLHFLRSLYPPASRLLGTDWLVAVEQQKLEQAEQAEQTRSKQQQQQQQQQAANEGATEQNSGRLKKRKGVALSPSPAEQIGSSSSTGPTLRSARSTRKKSTAAAPANPPPTASSSKRVKKR</sequence>
<feature type="compositionally biased region" description="Polar residues" evidence="8">
    <location>
        <begin position="1818"/>
        <end position="1831"/>
    </location>
</feature>
<dbReference type="SMART" id="SM01281">
    <property type="entry name" value="Med12"/>
    <property type="match status" value="1"/>
</dbReference>
<dbReference type="STRING" id="200324.A0A2N5S3X6"/>
<evidence type="ECO:0000256" key="5">
    <source>
        <dbReference type="ARBA" id="ARBA00023163"/>
    </source>
</evidence>
<dbReference type="GO" id="GO:0006357">
    <property type="term" value="P:regulation of transcription by RNA polymerase II"/>
    <property type="evidence" value="ECO:0007669"/>
    <property type="project" value="InterPro"/>
</dbReference>
<reference evidence="12 13" key="1">
    <citation type="submission" date="2017-11" db="EMBL/GenBank/DDBJ databases">
        <title>De novo assembly and phasing of dikaryotic genomes from two isolates of Puccinia coronata f. sp. avenae, the causal agent of oat crown rust.</title>
        <authorList>
            <person name="Miller M.E."/>
            <person name="Zhang Y."/>
            <person name="Omidvar V."/>
            <person name="Sperschneider J."/>
            <person name="Schwessinger B."/>
            <person name="Raley C."/>
            <person name="Palmer J.M."/>
            <person name="Garnica D."/>
            <person name="Upadhyaya N."/>
            <person name="Rathjen J."/>
            <person name="Taylor J.M."/>
            <person name="Park R.F."/>
            <person name="Dodds P.N."/>
            <person name="Hirsch C.D."/>
            <person name="Kianian S.F."/>
            <person name="Figueroa M."/>
        </authorList>
    </citation>
    <scope>NUCLEOTIDE SEQUENCE [LARGE SCALE GENOMIC DNA]</scope>
    <source>
        <strain evidence="10">12NC29</strain>
        <strain evidence="11">12SD80</strain>
    </source>
</reference>
<dbReference type="Proteomes" id="UP000235388">
    <property type="component" value="Unassembled WGS sequence"/>
</dbReference>
<comment type="subcellular location">
    <subcellularLocation>
        <location evidence="1">Nucleus</location>
    </subcellularLocation>
</comment>
<feature type="compositionally biased region" description="Polar residues" evidence="8">
    <location>
        <begin position="17"/>
        <end position="34"/>
    </location>
</feature>
<dbReference type="EMBL" id="PGCJ01001191">
    <property type="protein sequence ID" value="PLW07957.1"/>
    <property type="molecule type" value="Genomic_DNA"/>
</dbReference>
<dbReference type="GO" id="GO:0016592">
    <property type="term" value="C:mediator complex"/>
    <property type="evidence" value="ECO:0007669"/>
    <property type="project" value="InterPro"/>
</dbReference>
<evidence type="ECO:0000313" key="13">
    <source>
        <dbReference type="Proteomes" id="UP000235392"/>
    </source>
</evidence>
<dbReference type="Pfam" id="PF09497">
    <property type="entry name" value="Med12"/>
    <property type="match status" value="1"/>
</dbReference>
<evidence type="ECO:0000256" key="3">
    <source>
        <dbReference type="ARBA" id="ARBA00019622"/>
    </source>
</evidence>
<evidence type="ECO:0000256" key="2">
    <source>
        <dbReference type="ARBA" id="ARBA00010289"/>
    </source>
</evidence>
<feature type="region of interest" description="Disordered" evidence="8">
    <location>
        <begin position="1771"/>
        <end position="1859"/>
    </location>
</feature>
<feature type="region of interest" description="Disordered" evidence="8">
    <location>
        <begin position="1656"/>
        <end position="1724"/>
    </location>
</feature>
<evidence type="ECO:0000256" key="1">
    <source>
        <dbReference type="ARBA" id="ARBA00004123"/>
    </source>
</evidence>
<evidence type="ECO:0000313" key="11">
    <source>
        <dbReference type="EMBL" id="PLW23286.1"/>
    </source>
</evidence>
<keyword evidence="12" id="KW-1185">Reference proteome</keyword>
<feature type="domain" description="Mediator complex subunit Med12" evidence="9">
    <location>
        <begin position="135"/>
        <end position="198"/>
    </location>
</feature>
<dbReference type="EMBL" id="PGCI01000637">
    <property type="protein sequence ID" value="PLW23286.1"/>
    <property type="molecule type" value="Genomic_DNA"/>
</dbReference>
<comment type="caution">
    <text evidence="10">The sequence shown here is derived from an EMBL/GenBank/DDBJ whole genome shotgun (WGS) entry which is preliminary data.</text>
</comment>
<dbReference type="InterPro" id="IPR019035">
    <property type="entry name" value="Mediator_Med12"/>
</dbReference>
<evidence type="ECO:0000256" key="7">
    <source>
        <dbReference type="ARBA" id="ARBA00032010"/>
    </source>
</evidence>